<sequence>MHVVYFERIPKNVKRFSEKMRENKKLRRADLNQRDRNASNDFDGASSQGF</sequence>
<comment type="caution">
    <text evidence="2">The sequence shown here is derived from an EMBL/GenBank/DDBJ whole genome shotgun (WGS) entry which is preliminary data.</text>
</comment>
<protein>
    <submittedName>
        <fullName evidence="2">Uncharacterized protein</fullName>
    </submittedName>
</protein>
<dbReference type="AlphaFoldDB" id="A0A256FA83"/>
<organism evidence="2 3">
    <name type="scientific">Brucella rhizosphaerae</name>
    <dbReference type="NCBI Taxonomy" id="571254"/>
    <lineage>
        <taxon>Bacteria</taxon>
        <taxon>Pseudomonadati</taxon>
        <taxon>Pseudomonadota</taxon>
        <taxon>Alphaproteobacteria</taxon>
        <taxon>Hyphomicrobiales</taxon>
        <taxon>Brucellaceae</taxon>
        <taxon>Brucella/Ochrobactrum group</taxon>
        <taxon>Brucella</taxon>
    </lineage>
</organism>
<evidence type="ECO:0000313" key="2">
    <source>
        <dbReference type="EMBL" id="OYR11728.1"/>
    </source>
</evidence>
<name>A0A256FA83_9HYPH</name>
<evidence type="ECO:0000256" key="1">
    <source>
        <dbReference type="SAM" id="MobiDB-lite"/>
    </source>
</evidence>
<evidence type="ECO:0000313" key="3">
    <source>
        <dbReference type="Proteomes" id="UP000216345"/>
    </source>
</evidence>
<feature type="region of interest" description="Disordered" evidence="1">
    <location>
        <begin position="20"/>
        <end position="50"/>
    </location>
</feature>
<keyword evidence="3" id="KW-1185">Reference proteome</keyword>
<dbReference type="EMBL" id="NNRK01000031">
    <property type="protein sequence ID" value="OYR11728.1"/>
    <property type="molecule type" value="Genomic_DNA"/>
</dbReference>
<proteinExistence type="predicted"/>
<reference evidence="2 3" key="1">
    <citation type="submission" date="2017-07" db="EMBL/GenBank/DDBJ databases">
        <title>Phylogenetic study on the rhizospheric bacterium Ochrobactrum sp. A44.</title>
        <authorList>
            <person name="Krzyzanowska D.M."/>
            <person name="Ossowicki A."/>
            <person name="Rajewska M."/>
            <person name="Maciag T."/>
            <person name="Kaczynski Z."/>
            <person name="Czerwicka M."/>
            <person name="Jafra S."/>
        </authorList>
    </citation>
    <scope>NUCLEOTIDE SEQUENCE [LARGE SCALE GENOMIC DNA]</scope>
    <source>
        <strain evidence="2 3">PR17</strain>
    </source>
</reference>
<dbReference type="Proteomes" id="UP000216345">
    <property type="component" value="Unassembled WGS sequence"/>
</dbReference>
<feature type="compositionally biased region" description="Basic and acidic residues" evidence="1">
    <location>
        <begin position="20"/>
        <end position="38"/>
    </location>
</feature>
<gene>
    <name evidence="2" type="ORF">CEV32_1260</name>
</gene>
<accession>A0A256FA83</accession>